<dbReference type="Proteomes" id="UP000005332">
    <property type="component" value="Unassembled WGS sequence"/>
</dbReference>
<name>G4CVI4_9ACTN</name>
<accession>G4CVI4</accession>
<feature type="transmembrane region" description="Helical" evidence="2">
    <location>
        <begin position="444"/>
        <end position="466"/>
    </location>
</feature>
<dbReference type="EMBL" id="AGBA01000006">
    <property type="protein sequence ID" value="EGY78590.1"/>
    <property type="molecule type" value="Genomic_DNA"/>
</dbReference>
<feature type="transmembrane region" description="Helical" evidence="2">
    <location>
        <begin position="324"/>
        <end position="343"/>
    </location>
</feature>
<dbReference type="PATRIC" id="fig|997355.3.peg.531"/>
<feature type="transmembrane region" description="Helical" evidence="2">
    <location>
        <begin position="173"/>
        <end position="196"/>
    </location>
</feature>
<feature type="transmembrane region" description="Helical" evidence="2">
    <location>
        <begin position="65"/>
        <end position="89"/>
    </location>
</feature>
<evidence type="ECO:0000256" key="1">
    <source>
        <dbReference type="SAM" id="MobiDB-lite"/>
    </source>
</evidence>
<feature type="region of interest" description="Disordered" evidence="1">
    <location>
        <begin position="1"/>
        <end position="29"/>
    </location>
</feature>
<sequence>MVATDTARVAQADEASTDRPTVAPAPRSGLRTDLSRTMTLVHLMGAYLVRVVVGKGILKSRAARLGALACIVLFLLTATILSVVLTHGVRGEATTRDLVLTVNSLSSVLWTAIGFLIVKVLMADAGTMMAITHHLPITNRERQRAVGVLDGVTTLLIVIIGMFATSISTLVNFGIGAVPGFITCIVMPAIATYTVLEMSHRACDLALTHTPLRPARQPILAVFLFLVVFAVWRAMPSLLADITSSPEPFTVWTLVFRDIGLRHGSLAVISCLVVLLVLSLMPVTVLPTSPLEVRHRFVMLPLSGLTNHMGNAAPQFRALFRSRYSLQATVLSVGFVVLLATRVAGPSAVWGVEPMTIGGFFQYATLAPTFLTLEPRLPAPRFYLRMVAAQAAFICPLLVAAVLIDVFTGQPSPSTAIAVAGVCGSALVATGVGILVPARDDNPLSILLGCAIVLTIGMVLVVFSGILHLPTAVSIGLGLVCAVLLVIHSILTISDHRKAAR</sequence>
<keyword evidence="2" id="KW-0472">Membrane</keyword>
<evidence type="ECO:0000313" key="3">
    <source>
        <dbReference type="EMBL" id="EGY78590.1"/>
    </source>
</evidence>
<keyword evidence="4" id="KW-1185">Reference proteome</keyword>
<feature type="transmembrane region" description="Helical" evidence="2">
    <location>
        <begin position="355"/>
        <end position="373"/>
    </location>
</feature>
<feature type="transmembrane region" description="Helical" evidence="2">
    <location>
        <begin position="382"/>
        <end position="404"/>
    </location>
</feature>
<feature type="transmembrane region" description="Helical" evidence="2">
    <location>
        <begin position="217"/>
        <end position="235"/>
    </location>
</feature>
<feature type="transmembrane region" description="Helical" evidence="2">
    <location>
        <begin position="416"/>
        <end position="437"/>
    </location>
</feature>
<proteinExistence type="predicted"/>
<protein>
    <submittedName>
        <fullName evidence="3">ABC superfamily ATP binding cassette transporter permease</fullName>
    </submittedName>
</protein>
<feature type="transmembrane region" description="Helical" evidence="2">
    <location>
        <begin position="472"/>
        <end position="493"/>
    </location>
</feature>
<feature type="transmembrane region" description="Helical" evidence="2">
    <location>
        <begin position="266"/>
        <end position="286"/>
    </location>
</feature>
<gene>
    <name evidence="3" type="ORF">HMPREF9153_0541</name>
</gene>
<evidence type="ECO:0000256" key="2">
    <source>
        <dbReference type="SAM" id="Phobius"/>
    </source>
</evidence>
<keyword evidence="2" id="KW-0812">Transmembrane</keyword>
<reference evidence="3 4" key="1">
    <citation type="submission" date="2011-06" db="EMBL/GenBank/DDBJ databases">
        <authorList>
            <person name="Muzny D."/>
            <person name="Qin X."/>
            <person name="Deng J."/>
            <person name="Jiang H."/>
            <person name="Liu Y."/>
            <person name="Qu J."/>
            <person name="Song X.-Z."/>
            <person name="Zhang L."/>
            <person name="Thornton R."/>
            <person name="Coyle M."/>
            <person name="Francisco L."/>
            <person name="Jackson L."/>
            <person name="Javaid M."/>
            <person name="Korchina V."/>
            <person name="Kovar C."/>
            <person name="Mata R."/>
            <person name="Mathew T."/>
            <person name="Ngo R."/>
            <person name="Nguyen L."/>
            <person name="Nguyen N."/>
            <person name="Okwuonu G."/>
            <person name="Ongeri F."/>
            <person name="Pham C."/>
            <person name="Simmons D."/>
            <person name="Wilczek-Boney K."/>
            <person name="Hale W."/>
            <person name="Jakkamsetti A."/>
            <person name="Pham P."/>
            <person name="Ruth R."/>
            <person name="San Lucas F."/>
            <person name="Warren J."/>
            <person name="Zhang J."/>
            <person name="Zhao Z."/>
            <person name="Zhou C."/>
            <person name="Zhu D."/>
            <person name="Lee S."/>
            <person name="Bess C."/>
            <person name="Blankenburg K."/>
            <person name="Forbes L."/>
            <person name="Fu Q."/>
            <person name="Gubbala S."/>
            <person name="Hirani K."/>
            <person name="Jayaseelan J.C."/>
            <person name="Lara F."/>
            <person name="Munidasa M."/>
            <person name="Palculict T."/>
            <person name="Patil S."/>
            <person name="Pu L.-L."/>
            <person name="Saada N."/>
            <person name="Tang L."/>
            <person name="Weissenberger G."/>
            <person name="Zhu Y."/>
            <person name="Hemphill L."/>
            <person name="Shang Y."/>
            <person name="Youmans B."/>
            <person name="Ayvaz T."/>
            <person name="Ross M."/>
            <person name="Santibanez J."/>
            <person name="Aqrawi P."/>
            <person name="Gross S."/>
            <person name="Joshi V."/>
            <person name="Fowler G."/>
            <person name="Nazareth L."/>
            <person name="Reid J."/>
            <person name="Worley K."/>
            <person name="Petrosino J."/>
            <person name="Highlander S."/>
            <person name="Gibbs R."/>
        </authorList>
    </citation>
    <scope>NUCLEOTIDE SEQUENCE [LARGE SCALE GENOMIC DNA]</scope>
    <source>
        <strain evidence="3 4">ATCC 25577</strain>
    </source>
</reference>
<dbReference type="HOGENOM" id="CLU_045656_1_0_11"/>
<keyword evidence="2" id="KW-1133">Transmembrane helix</keyword>
<organism evidence="3 4">
    <name type="scientific">Cutibacterium avidum ATCC 25577</name>
    <dbReference type="NCBI Taxonomy" id="997355"/>
    <lineage>
        <taxon>Bacteria</taxon>
        <taxon>Bacillati</taxon>
        <taxon>Actinomycetota</taxon>
        <taxon>Actinomycetes</taxon>
        <taxon>Propionibacteriales</taxon>
        <taxon>Propionibacteriaceae</taxon>
        <taxon>Cutibacterium</taxon>
    </lineage>
</organism>
<comment type="caution">
    <text evidence="3">The sequence shown here is derived from an EMBL/GenBank/DDBJ whole genome shotgun (WGS) entry which is preliminary data.</text>
</comment>
<feature type="transmembrane region" description="Helical" evidence="2">
    <location>
        <begin position="109"/>
        <end position="133"/>
    </location>
</feature>
<dbReference type="AlphaFoldDB" id="G4CVI4"/>
<evidence type="ECO:0000313" key="4">
    <source>
        <dbReference type="Proteomes" id="UP000005332"/>
    </source>
</evidence>
<feature type="transmembrane region" description="Helical" evidence="2">
    <location>
        <begin position="145"/>
        <end position="167"/>
    </location>
</feature>